<dbReference type="GO" id="GO:0005886">
    <property type="term" value="C:plasma membrane"/>
    <property type="evidence" value="ECO:0007669"/>
    <property type="project" value="UniProtKB-SubCell"/>
</dbReference>
<evidence type="ECO:0000256" key="5">
    <source>
        <dbReference type="ARBA" id="ARBA00022989"/>
    </source>
</evidence>
<feature type="domain" description="ABC3 transporter permease C-terminal" evidence="9">
    <location>
        <begin position="237"/>
        <end position="341"/>
    </location>
</feature>
<evidence type="ECO:0000313" key="11">
    <source>
        <dbReference type="EMBL" id="RNL79178.1"/>
    </source>
</evidence>
<keyword evidence="4 8" id="KW-0812">Transmembrane</keyword>
<comment type="caution">
    <text evidence="11">The sequence shown here is derived from an EMBL/GenBank/DDBJ whole genome shotgun (WGS) entry which is preliminary data.</text>
</comment>
<proteinExistence type="inferred from homology"/>
<dbReference type="AlphaFoldDB" id="A0A3N0DU95"/>
<dbReference type="EMBL" id="RJSG01000002">
    <property type="protein sequence ID" value="RNL79178.1"/>
    <property type="molecule type" value="Genomic_DNA"/>
</dbReference>
<feature type="transmembrane region" description="Helical" evidence="8">
    <location>
        <begin position="16"/>
        <end position="37"/>
    </location>
</feature>
<evidence type="ECO:0000256" key="2">
    <source>
        <dbReference type="ARBA" id="ARBA00022448"/>
    </source>
</evidence>
<evidence type="ECO:0000313" key="12">
    <source>
        <dbReference type="Proteomes" id="UP000277094"/>
    </source>
</evidence>
<keyword evidence="6 8" id="KW-0472">Membrane</keyword>
<gene>
    <name evidence="11" type="ORF">EFL95_09120</name>
</gene>
<dbReference type="PANTHER" id="PTHR43738">
    <property type="entry name" value="ABC TRANSPORTER, MEMBRANE PROTEIN"/>
    <property type="match status" value="1"/>
</dbReference>
<feature type="transmembrane region" description="Helical" evidence="8">
    <location>
        <begin position="274"/>
        <end position="294"/>
    </location>
</feature>
<keyword evidence="2" id="KW-0813">Transport</keyword>
<dbReference type="Pfam" id="PF02687">
    <property type="entry name" value="FtsX"/>
    <property type="match status" value="1"/>
</dbReference>
<evidence type="ECO:0000256" key="4">
    <source>
        <dbReference type="ARBA" id="ARBA00022692"/>
    </source>
</evidence>
<comment type="subcellular location">
    <subcellularLocation>
        <location evidence="1">Cell membrane</location>
        <topology evidence="1">Multi-pass membrane protein</topology>
    </subcellularLocation>
</comment>
<comment type="similarity">
    <text evidence="7">Belongs to the ABC-4 integral membrane protein family.</text>
</comment>
<dbReference type="OrthoDB" id="5242186at2"/>
<feature type="transmembrane region" description="Helical" evidence="8">
    <location>
        <begin position="314"/>
        <end position="334"/>
    </location>
</feature>
<dbReference type="InterPro" id="IPR003838">
    <property type="entry name" value="ABC3_permease_C"/>
</dbReference>
<evidence type="ECO:0000259" key="9">
    <source>
        <dbReference type="Pfam" id="PF02687"/>
    </source>
</evidence>
<keyword evidence="3" id="KW-1003">Cell membrane</keyword>
<dbReference type="RefSeq" id="WP_123233680.1">
    <property type="nucleotide sequence ID" value="NZ_RJSG01000002.1"/>
</dbReference>
<feature type="transmembrane region" description="Helical" evidence="8">
    <location>
        <begin position="236"/>
        <end position="253"/>
    </location>
</feature>
<dbReference type="InterPro" id="IPR025857">
    <property type="entry name" value="MacB_PCD"/>
</dbReference>
<evidence type="ECO:0000256" key="3">
    <source>
        <dbReference type="ARBA" id="ARBA00022475"/>
    </source>
</evidence>
<reference evidence="11 12" key="1">
    <citation type="submission" date="2018-11" db="EMBL/GenBank/DDBJ databases">
        <authorList>
            <person name="Li F."/>
        </authorList>
    </citation>
    <scope>NUCLEOTIDE SEQUENCE [LARGE SCALE GENOMIC DNA]</scope>
    <source>
        <strain evidence="11 12">KIS18-7</strain>
    </source>
</reference>
<sequence>MLAITLADLRYRSRQFLIAVVGAGVVFALAVLMSGMANGFHAEITKTVNSTHADRWVVPTSSSGPFTSVRAIPENRVGAVRSAKGVKSAAGMVISLQTVDRGSKGLIRVMMLGAQPGPTTFVPSRGSAVVKPGDAVADERLGLDIGQHFTLGTQRFTVVGLTSGHTMLGGTPDVFVGLRAAQQVLFGGQRLVTAVSVQGTPTSLPKGLKEMSIASVEKDSLGPMADSVSSVENTRYLMWAVAVIIVAALIYVSTLQRTRDFAVLKAVGASGRDLFVSVAVQAVLVTLGAAALAASTAWLFRPLYLVPLVVPASAYWSLPVIAVVVGLISSLIAMRRAVTVDPALAFGAGA</sequence>
<protein>
    <submittedName>
        <fullName evidence="11">FtsX-like permease family protein</fullName>
    </submittedName>
</protein>
<evidence type="ECO:0000256" key="1">
    <source>
        <dbReference type="ARBA" id="ARBA00004651"/>
    </source>
</evidence>
<keyword evidence="12" id="KW-1185">Reference proteome</keyword>
<evidence type="ECO:0000256" key="7">
    <source>
        <dbReference type="ARBA" id="ARBA00038076"/>
    </source>
</evidence>
<dbReference type="Proteomes" id="UP000277094">
    <property type="component" value="Unassembled WGS sequence"/>
</dbReference>
<accession>A0A3N0DU95</accession>
<feature type="domain" description="MacB-like periplasmic core" evidence="10">
    <location>
        <begin position="17"/>
        <end position="196"/>
    </location>
</feature>
<keyword evidence="5 8" id="KW-1133">Transmembrane helix</keyword>
<dbReference type="InterPro" id="IPR051125">
    <property type="entry name" value="ABC-4/HrtB_transporter"/>
</dbReference>
<evidence type="ECO:0000259" key="10">
    <source>
        <dbReference type="Pfam" id="PF12704"/>
    </source>
</evidence>
<evidence type="ECO:0000256" key="8">
    <source>
        <dbReference type="SAM" id="Phobius"/>
    </source>
</evidence>
<dbReference type="PANTHER" id="PTHR43738:SF1">
    <property type="entry name" value="HEMIN TRANSPORT SYSTEM PERMEASE PROTEIN HRTB-RELATED"/>
    <property type="match status" value="1"/>
</dbReference>
<organism evidence="11 12">
    <name type="scientific">Nocardioides marmorisolisilvae</name>
    <dbReference type="NCBI Taxonomy" id="1542737"/>
    <lineage>
        <taxon>Bacteria</taxon>
        <taxon>Bacillati</taxon>
        <taxon>Actinomycetota</taxon>
        <taxon>Actinomycetes</taxon>
        <taxon>Propionibacteriales</taxon>
        <taxon>Nocardioidaceae</taxon>
        <taxon>Nocardioides</taxon>
    </lineage>
</organism>
<dbReference type="Pfam" id="PF12704">
    <property type="entry name" value="MacB_PCD"/>
    <property type="match status" value="1"/>
</dbReference>
<name>A0A3N0DU95_9ACTN</name>
<evidence type="ECO:0000256" key="6">
    <source>
        <dbReference type="ARBA" id="ARBA00023136"/>
    </source>
</evidence>